<dbReference type="SUPFAM" id="SSF51905">
    <property type="entry name" value="FAD/NAD(P)-binding domain"/>
    <property type="match status" value="1"/>
</dbReference>
<keyword evidence="3" id="KW-0274">FAD</keyword>
<dbReference type="GO" id="GO:0071949">
    <property type="term" value="F:FAD binding"/>
    <property type="evidence" value="ECO:0007669"/>
    <property type="project" value="InterPro"/>
</dbReference>
<proteinExistence type="predicted"/>
<evidence type="ECO:0000256" key="1">
    <source>
        <dbReference type="ARBA" id="ARBA00001974"/>
    </source>
</evidence>
<reference evidence="6" key="1">
    <citation type="submission" date="2016-06" db="EMBL/GenBank/DDBJ databases">
        <authorList>
            <person name="Varghese N."/>
            <person name="Submissions Spin"/>
        </authorList>
    </citation>
    <scope>NUCLEOTIDE SEQUENCE [LARGE SCALE GENOMIC DNA]</scope>
    <source>
        <strain evidence="6">DSM 45431</strain>
    </source>
</reference>
<sequence>MLPESTDVLVVGAGPVGLATAVTLALRGVEVTLVDQAEQSPLTSRAAVVHAYTLEVLDRIGVAASLVERGVRAPRFTVRDGDRTLLVARFDTLPTRYPYALMVPQSVTEAVLTERLTALGGRVLRPHRLTELSRDDTGALARFADGSTVRARYVVGADGMHSTVRGLAGIGFRGPADGGESFTLADIRIDSPLPRDEVVLFFDRRGMLVWAPLPDGVVRVVAAVDDAPEHPDVPFVQALLDRRGPRRPGRITEVLWGSRFRVHHRVADTFRVGPVLLAGDAGHVHSPAGGQGMNLGLRDAVALGTALGDVVAGGSDALLDAYAAQRRPAAEEVVRFAGRLTRLATVPQTRRPARNLLLRLLSAVPAARHRLAMRLSGLEQRAAG</sequence>
<dbReference type="Gene3D" id="3.30.70.2450">
    <property type="match status" value="1"/>
</dbReference>
<dbReference type="PANTHER" id="PTHR43004:SF19">
    <property type="entry name" value="BINDING MONOOXYGENASE, PUTATIVE (JCVI)-RELATED"/>
    <property type="match status" value="1"/>
</dbReference>
<evidence type="ECO:0000256" key="3">
    <source>
        <dbReference type="ARBA" id="ARBA00022827"/>
    </source>
</evidence>
<comment type="cofactor">
    <cofactor evidence="1">
        <name>FAD</name>
        <dbReference type="ChEBI" id="CHEBI:57692"/>
    </cofactor>
</comment>
<dbReference type="Pfam" id="PF01494">
    <property type="entry name" value="FAD_binding_3"/>
    <property type="match status" value="1"/>
</dbReference>
<accession>A0A1C6RFX7</accession>
<dbReference type="InterPro" id="IPR036188">
    <property type="entry name" value="FAD/NAD-bd_sf"/>
</dbReference>
<dbReference type="AlphaFoldDB" id="A0A1C6RFX7"/>
<organism evidence="5 6">
    <name type="scientific">Micromonospora rhizosphaerae</name>
    <dbReference type="NCBI Taxonomy" id="568872"/>
    <lineage>
        <taxon>Bacteria</taxon>
        <taxon>Bacillati</taxon>
        <taxon>Actinomycetota</taxon>
        <taxon>Actinomycetes</taxon>
        <taxon>Micromonosporales</taxon>
        <taxon>Micromonosporaceae</taxon>
        <taxon>Micromonospora</taxon>
    </lineage>
</organism>
<dbReference type="PRINTS" id="PR00420">
    <property type="entry name" value="RNGMNOXGNASE"/>
</dbReference>
<evidence type="ECO:0000256" key="2">
    <source>
        <dbReference type="ARBA" id="ARBA00022630"/>
    </source>
</evidence>
<dbReference type="RefSeq" id="WP_091336916.1">
    <property type="nucleotide sequence ID" value="NZ_FMHV01000002.1"/>
</dbReference>
<dbReference type="InterPro" id="IPR050641">
    <property type="entry name" value="RIFMO-like"/>
</dbReference>
<dbReference type="Gene3D" id="3.50.50.60">
    <property type="entry name" value="FAD/NAD(P)-binding domain"/>
    <property type="match status" value="1"/>
</dbReference>
<dbReference type="GO" id="GO:0016709">
    <property type="term" value="F:oxidoreductase activity, acting on paired donors, with incorporation or reduction of molecular oxygen, NAD(P)H as one donor, and incorporation of one atom of oxygen"/>
    <property type="evidence" value="ECO:0007669"/>
    <property type="project" value="UniProtKB-ARBA"/>
</dbReference>
<keyword evidence="6" id="KW-1185">Reference proteome</keyword>
<dbReference type="Proteomes" id="UP000199413">
    <property type="component" value="Unassembled WGS sequence"/>
</dbReference>
<dbReference type="OrthoDB" id="3647401at2"/>
<protein>
    <submittedName>
        <fullName evidence="5">2-polyprenyl-6-methoxyphenol hydroxylase</fullName>
    </submittedName>
</protein>
<feature type="domain" description="FAD-binding" evidence="4">
    <location>
        <begin position="6"/>
        <end position="337"/>
    </location>
</feature>
<keyword evidence="2" id="KW-0285">Flavoprotein</keyword>
<gene>
    <name evidence="5" type="ORF">GA0070624_0920</name>
</gene>
<evidence type="ECO:0000313" key="6">
    <source>
        <dbReference type="Proteomes" id="UP000199413"/>
    </source>
</evidence>
<name>A0A1C6RFX7_9ACTN</name>
<evidence type="ECO:0000313" key="5">
    <source>
        <dbReference type="EMBL" id="SCL16090.1"/>
    </source>
</evidence>
<evidence type="ECO:0000259" key="4">
    <source>
        <dbReference type="Pfam" id="PF01494"/>
    </source>
</evidence>
<dbReference type="STRING" id="568872.GA0070624_0920"/>
<dbReference type="PANTHER" id="PTHR43004">
    <property type="entry name" value="TRK SYSTEM POTASSIUM UPTAKE PROTEIN"/>
    <property type="match status" value="1"/>
</dbReference>
<dbReference type="EMBL" id="FMHV01000002">
    <property type="protein sequence ID" value="SCL16090.1"/>
    <property type="molecule type" value="Genomic_DNA"/>
</dbReference>
<dbReference type="InterPro" id="IPR002938">
    <property type="entry name" value="FAD-bd"/>
</dbReference>